<dbReference type="Gene3D" id="3.40.50.2000">
    <property type="entry name" value="Glycogen Phosphorylase B"/>
    <property type="match status" value="1"/>
</dbReference>
<name>D8IWK1_HERSS</name>
<dbReference type="AlphaFoldDB" id="D8IWK1"/>
<evidence type="ECO:0000313" key="6">
    <source>
        <dbReference type="EMBL" id="ADJ64021.1"/>
    </source>
</evidence>
<dbReference type="OrthoDB" id="8608962at2"/>
<keyword evidence="7" id="KW-1185">Reference proteome</keyword>
<evidence type="ECO:0000256" key="1">
    <source>
        <dbReference type="ARBA" id="ARBA00004922"/>
    </source>
</evidence>
<evidence type="ECO:0000313" key="7">
    <source>
        <dbReference type="Proteomes" id="UP000000329"/>
    </source>
</evidence>
<organism evidence="6 7">
    <name type="scientific">Herbaspirillum seropedicae (strain SmR1)</name>
    <dbReference type="NCBI Taxonomy" id="757424"/>
    <lineage>
        <taxon>Bacteria</taxon>
        <taxon>Pseudomonadati</taxon>
        <taxon>Pseudomonadota</taxon>
        <taxon>Betaproteobacteria</taxon>
        <taxon>Burkholderiales</taxon>
        <taxon>Oxalobacteraceae</taxon>
        <taxon>Herbaspirillum</taxon>
    </lineage>
</organism>
<dbReference type="GO" id="GO:0016757">
    <property type="term" value="F:glycosyltransferase activity"/>
    <property type="evidence" value="ECO:0007669"/>
    <property type="project" value="UniProtKB-KW"/>
</dbReference>
<dbReference type="Pfam" id="PF18254">
    <property type="entry name" value="HMw1_D2"/>
    <property type="match status" value="1"/>
</dbReference>
<dbReference type="HOGENOM" id="CLU_441347_0_0_4"/>
<dbReference type="InterPro" id="IPR040542">
    <property type="entry name" value="HMW1_D2"/>
</dbReference>
<dbReference type="Proteomes" id="UP000000329">
    <property type="component" value="Chromosome"/>
</dbReference>
<evidence type="ECO:0000259" key="5">
    <source>
        <dbReference type="Pfam" id="PF18254"/>
    </source>
</evidence>
<dbReference type="GeneID" id="29389662"/>
<gene>
    <name evidence="6" type="primary">spy</name>
    <name evidence="6" type="ordered locus">Hsero_2522</name>
</gene>
<reference evidence="6 7" key="1">
    <citation type="submission" date="2010-04" db="EMBL/GenBank/DDBJ databases">
        <title>The genome of Herbaspirillum seropedicae SmR1, an endophytic, nitrogen-fixing, plant-growth promoting beta-Proteobacteria.</title>
        <authorList>
            <person name="Pedrosa F.O."/>
            <person name="Monteiro R.A."/>
            <person name="Wassem R."/>
            <person name="Cruz L.M."/>
            <person name="Ayub R.A."/>
            <person name="Colauto N.B."/>
            <person name="Fernandez M.A."/>
            <person name="Fungaro M.H.P."/>
            <person name="Grisard E.C."/>
            <person name="Hungria M."/>
            <person name="Madeira H.M.F."/>
            <person name="Nodari R.O."/>
            <person name="Osaku C.A."/>
            <person name="Petzl-Erler M.L."/>
            <person name="Terenzi H."/>
            <person name="Vieira L.G.E."/>
            <person name="Almeida M.I.M."/>
            <person name="Alves L.R."/>
            <person name="Arantes O.M.N."/>
            <person name="Balsanelli E."/>
            <person name="Barcellos F.G."/>
            <person name="Baura V.A."/>
            <person name="Binde D.R."/>
            <person name="Campo R.J."/>
            <person name="Chubatsu L.S."/>
            <person name="Chueire L.M.O."/>
            <person name="Ciferri R.R."/>
            <person name="Correa L.C."/>
            <person name="da Conceicao Silva J.L."/>
            <person name="Dabul A.N.G."/>
            <person name="Dambros B.P."/>
            <person name="Faoro H."/>
            <person name="Favetti A."/>
            <person name="Friedermann G."/>
            <person name="Furlaneto M.C."/>
            <person name="Gasques L.S."/>
            <person name="Gimenes C.C.T."/>
            <person name="Gioppo N.M.R."/>
            <person name="Glienke-Blanco C."/>
            <person name="Godoy L.P."/>
            <person name="Guerra M.P."/>
            <person name="Karp S."/>
            <person name="Kava-Cordeiro V."/>
            <person name="Margarido V.P."/>
            <person name="Mathioni S.M."/>
            <person name="Menck-Soares M.A."/>
            <person name="Murace N.K."/>
            <person name="Nicolas M.F."/>
            <person name="Oliveira C.E.C."/>
            <person name="Pagnan N.A.B."/>
            <person name="Pamphile J.A."/>
            <person name="Patussi E.V."/>
            <person name="Pereira L.F.P."/>
            <person name="Pereira-Ferrari L."/>
            <person name="Pinto F.G.S."/>
            <person name="Precoma C."/>
            <person name="Prioli A.J."/>
            <person name="Prioli S.M.A.P."/>
            <person name="Raittz R.T."/>
            <person name="Ramos H.J.O."/>
            <person name="Ribeiro E.M.S.F."/>
            <person name="Rigo L.U."/>
            <person name="Rocha C.L.M.S.C."/>
            <person name="Rocha S.N."/>
            <person name="Santos K."/>
            <person name="Satori D."/>
            <person name="Silva A.G."/>
            <person name="Simao R.C.G."/>
            <person name="Soares M.A.M."/>
            <person name="Souza E.M."/>
            <person name="Steffens M.B.R."/>
            <person name="Steindel M."/>
            <person name="Tadra-Sfeir M.Z."/>
            <person name="Takahashi E.K."/>
            <person name="Torres R.A."/>
            <person name="Valle J.S."/>
            <person name="Vernal J.I."/>
            <person name="Vilas-Boas L.A."/>
            <person name="Watanabe M.A.E."/>
            <person name="Weiss V.A."/>
            <person name="Yates M.A."/>
            <person name="Souza E.M."/>
        </authorList>
    </citation>
    <scope>NUCLEOTIDE SEQUENCE [LARGE SCALE GENOMIC DNA]</scope>
    <source>
        <strain evidence="6 7">SmR1</strain>
    </source>
</reference>
<feature type="domain" description="HMW1" evidence="5">
    <location>
        <begin position="154"/>
        <end position="238"/>
    </location>
</feature>
<dbReference type="KEGG" id="hse:Hsero_2522"/>
<keyword evidence="3 6" id="KW-0808">Transferase</keyword>
<protein>
    <submittedName>
        <fullName evidence="6">O-linked N-acetylglucosamine transferase, spindly family, protein</fullName>
    </submittedName>
</protein>
<dbReference type="Pfam" id="PF18071">
    <property type="entry name" value="HMW1C_N"/>
    <property type="match status" value="1"/>
</dbReference>
<proteinExistence type="predicted"/>
<dbReference type="eggNOG" id="COG3914">
    <property type="taxonomic scope" value="Bacteria"/>
</dbReference>
<dbReference type="InterPro" id="IPR051939">
    <property type="entry name" value="Glycosyltr_41/O-GlcNAc_trsf"/>
</dbReference>
<dbReference type="RefSeq" id="WP_013234500.1">
    <property type="nucleotide sequence ID" value="NC_014323.1"/>
</dbReference>
<dbReference type="CAZy" id="GT41">
    <property type="family name" value="Glycosyltransferase Family 41"/>
</dbReference>
<accession>D8IWK1</accession>
<dbReference type="EMBL" id="CP002039">
    <property type="protein sequence ID" value="ADJ64021.1"/>
    <property type="molecule type" value="Genomic_DNA"/>
</dbReference>
<dbReference type="InterPro" id="IPR041109">
    <property type="entry name" value="HMW1C_N"/>
</dbReference>
<evidence type="ECO:0000256" key="3">
    <source>
        <dbReference type="ARBA" id="ARBA00022679"/>
    </source>
</evidence>
<sequence>MTASPAPAFSLDNFEYLCYARQHEAAARELVRLLALIDRHYGQLTGQFPLSVSPAVPAAALEQHILSRITSAISALFSDPSFHISPDGFGQLIHFQRWLAALFAASPFIHADHILRALNPGGPQAKTVEVKPLDLVKFCLLYSPESELPLDVEMLWAQNPPLAAALFLALMSPRFLGTPAAHSKREALLGWLPDRLQQLDSLAGLPVAVLHDVYMHCSYADLPQRHRIKGAINQLLQKTLRSEGLDDLDQDGAARVDGKPIMLVLVEWFSGGHSIYRTHSKTMEAARRHFHLVGLGFEANTDALGRAVFDEFIDLGKPSDLIGSIRRLREIAGQRQPRVFYMPSVGMFPITMFAANLRLAPLQVAGLGHPATTHSPHIDYISVEEDFVGDPACFSEQLLRLPADGQPYRPSAIPFEIPIRERSDRPEVQVAIAATTMKLNPRFLMACQQIVALAANPPAGQPGRQLRLHFLVGQAQGLLYPQLRRLILRYVPSAQVYAHQPYQQYLSIFNQCDMFLSPLPFGNTNGIIDAFTVGLPGVCKTGPEVFEHIDEGLFRRVGLPDWTIAATLDDYIQAAVRMATDYPARSALYAHLADPRALQRLFEGRPESLGDALMALCRQDAPQ</sequence>
<feature type="domain" description="HMW1C N-terminal" evidence="4">
    <location>
        <begin position="9"/>
        <end position="147"/>
    </location>
</feature>
<evidence type="ECO:0000256" key="2">
    <source>
        <dbReference type="ARBA" id="ARBA00022676"/>
    </source>
</evidence>
<keyword evidence="2" id="KW-0328">Glycosyltransferase</keyword>
<dbReference type="STRING" id="757424.Hsero_2522"/>
<comment type="pathway">
    <text evidence="1">Protein modification; protein glycosylation.</text>
</comment>
<dbReference type="PANTHER" id="PTHR44835:SF1">
    <property type="entry name" value="PROTEIN O-GLCNAC TRANSFERASE"/>
    <property type="match status" value="1"/>
</dbReference>
<evidence type="ECO:0000259" key="4">
    <source>
        <dbReference type="Pfam" id="PF18071"/>
    </source>
</evidence>
<dbReference type="Gene3D" id="3.40.50.11380">
    <property type="match status" value="1"/>
</dbReference>
<dbReference type="PANTHER" id="PTHR44835">
    <property type="entry name" value="UDP-N-ACETYLGLUCOSAMINE--PEPTIDE N-ACETYLGLUCOSAMINYLTRANSFERASE SPINDLY-RELATED"/>
    <property type="match status" value="1"/>
</dbReference>